<dbReference type="AlphaFoldDB" id="A0A8H9IDV3"/>
<accession>A0A8H9IDV3</accession>
<feature type="transmembrane region" description="Helical" evidence="1">
    <location>
        <begin position="6"/>
        <end position="24"/>
    </location>
</feature>
<proteinExistence type="predicted"/>
<keyword evidence="1" id="KW-1133">Transmembrane helix</keyword>
<reference evidence="2" key="1">
    <citation type="journal article" date="2014" name="Int. J. Syst. Evol. Microbiol.">
        <title>Complete genome sequence of Corynebacterium casei LMG S-19264T (=DSM 44701T), isolated from a smear-ripened cheese.</title>
        <authorList>
            <consortium name="US DOE Joint Genome Institute (JGI-PGF)"/>
            <person name="Walter F."/>
            <person name="Albersmeier A."/>
            <person name="Kalinowski J."/>
            <person name="Ruckert C."/>
        </authorList>
    </citation>
    <scope>NUCLEOTIDE SEQUENCE</scope>
    <source>
        <strain evidence="2">KCTC 32337</strain>
    </source>
</reference>
<evidence type="ECO:0008006" key="4">
    <source>
        <dbReference type="Google" id="ProtNLM"/>
    </source>
</evidence>
<name>A0A8H9IDV3_9ALTE</name>
<keyword evidence="1" id="KW-0812">Transmembrane</keyword>
<dbReference type="RefSeq" id="WP_013753995.1">
    <property type="nucleotide sequence ID" value="NZ_BMZC01000007.1"/>
</dbReference>
<organism evidence="2 3">
    <name type="scientific">Paraglaciecola chathamensis</name>
    <dbReference type="NCBI Taxonomy" id="368405"/>
    <lineage>
        <taxon>Bacteria</taxon>
        <taxon>Pseudomonadati</taxon>
        <taxon>Pseudomonadota</taxon>
        <taxon>Gammaproteobacteria</taxon>
        <taxon>Alteromonadales</taxon>
        <taxon>Alteromonadaceae</taxon>
        <taxon>Paraglaciecola</taxon>
    </lineage>
</organism>
<sequence>MDLIIFTILIGIGGTAVMDLWALLRKQLFNIPPTNWAMVGRWIAYIPKGKLIHDHIATSEARPREHLIGWLAHYLIGISYAAILTVIFGDEWAQSPAVGPALAVGITTVLAPFLIMQPGMGAGIAASRTAKPNATRIHSIINHLIFGLGLYLSGWALNSSYAM</sequence>
<comment type="caution">
    <text evidence="2">The sequence shown here is derived from an EMBL/GenBank/DDBJ whole genome shotgun (WGS) entry which is preliminary data.</text>
</comment>
<feature type="transmembrane region" description="Helical" evidence="1">
    <location>
        <begin position="137"/>
        <end position="157"/>
    </location>
</feature>
<gene>
    <name evidence="2" type="ORF">GCM10011274_27490</name>
</gene>
<dbReference type="EMBL" id="BMZC01000007">
    <property type="protein sequence ID" value="GGZ67435.1"/>
    <property type="molecule type" value="Genomic_DNA"/>
</dbReference>
<protein>
    <recommendedName>
        <fullName evidence="4">DUF2938 domain-containing protein</fullName>
    </recommendedName>
</protein>
<evidence type="ECO:0000313" key="2">
    <source>
        <dbReference type="EMBL" id="GGZ67435.1"/>
    </source>
</evidence>
<dbReference type="Proteomes" id="UP000622604">
    <property type="component" value="Unassembled WGS sequence"/>
</dbReference>
<evidence type="ECO:0000313" key="3">
    <source>
        <dbReference type="Proteomes" id="UP000622604"/>
    </source>
</evidence>
<feature type="transmembrane region" description="Helical" evidence="1">
    <location>
        <begin position="67"/>
        <end position="89"/>
    </location>
</feature>
<evidence type="ECO:0000256" key="1">
    <source>
        <dbReference type="SAM" id="Phobius"/>
    </source>
</evidence>
<dbReference type="Pfam" id="PF11158">
    <property type="entry name" value="DUF2938"/>
    <property type="match status" value="1"/>
</dbReference>
<reference evidence="2" key="2">
    <citation type="submission" date="2020-09" db="EMBL/GenBank/DDBJ databases">
        <authorList>
            <person name="Sun Q."/>
            <person name="Kim S."/>
        </authorList>
    </citation>
    <scope>NUCLEOTIDE SEQUENCE</scope>
    <source>
        <strain evidence="2">KCTC 32337</strain>
    </source>
</reference>
<dbReference type="InterPro" id="IPR021329">
    <property type="entry name" value="DUF2938"/>
</dbReference>
<keyword evidence="1" id="KW-0472">Membrane</keyword>
<feature type="transmembrane region" description="Helical" evidence="1">
    <location>
        <begin position="101"/>
        <end position="125"/>
    </location>
</feature>